<accession>A0A1Q8Q967</accession>
<comment type="caution">
    <text evidence="1">The sequence shown here is derived from an EMBL/GenBank/DDBJ whole genome shotgun (WGS) entry which is preliminary data.</text>
</comment>
<organism evidence="1 2">
    <name type="scientific">Domibacillus antri</name>
    <dbReference type="NCBI Taxonomy" id="1714264"/>
    <lineage>
        <taxon>Bacteria</taxon>
        <taxon>Bacillati</taxon>
        <taxon>Bacillota</taxon>
        <taxon>Bacilli</taxon>
        <taxon>Bacillales</taxon>
        <taxon>Bacillaceae</taxon>
        <taxon>Domibacillus</taxon>
    </lineage>
</organism>
<evidence type="ECO:0000313" key="1">
    <source>
        <dbReference type="EMBL" id="OLN23851.1"/>
    </source>
</evidence>
<sequence>MKKEQGPLMYIGQPALKPLHPIMQHVVKADEEVSINEIPLEEGEQKQSAESGRLKPFREMNVEEKVIYLAERRIPVPCQFEWKNGSVRGIIERFDQGSVWVLDETGEKTVRVPIEEIVYIRIAGT</sequence>
<name>A0A1Q8Q967_9BACI</name>
<dbReference type="Proteomes" id="UP000185568">
    <property type="component" value="Unassembled WGS sequence"/>
</dbReference>
<dbReference type="EMBL" id="MSDU01000004">
    <property type="protein sequence ID" value="OLN23851.1"/>
    <property type="molecule type" value="Genomic_DNA"/>
</dbReference>
<evidence type="ECO:0000313" key="2">
    <source>
        <dbReference type="Proteomes" id="UP000185568"/>
    </source>
</evidence>
<dbReference type="OrthoDB" id="2968468at2"/>
<dbReference type="AlphaFoldDB" id="A0A1Q8Q967"/>
<keyword evidence="2" id="KW-1185">Reference proteome</keyword>
<dbReference type="InterPro" id="IPR025439">
    <property type="entry name" value="Spore_coat_CotO"/>
</dbReference>
<reference evidence="1 2" key="1">
    <citation type="submission" date="2016-12" db="EMBL/GenBank/DDBJ databases">
        <title>Domibacillus antri genome sequencing.</title>
        <authorList>
            <person name="Verma A."/>
            <person name="Krishnamurthi S."/>
        </authorList>
    </citation>
    <scope>NUCLEOTIDE SEQUENCE [LARGE SCALE GENOMIC DNA]</scope>
    <source>
        <strain evidence="1 2">XD80</strain>
    </source>
</reference>
<dbReference type="STRING" id="1714264.BTO30_02610"/>
<dbReference type="RefSeq" id="WP_075397162.1">
    <property type="nucleotide sequence ID" value="NZ_MSDU01000004.1"/>
</dbReference>
<dbReference type="Pfam" id="PF14153">
    <property type="entry name" value="Spore_coat_CotO"/>
    <property type="match status" value="1"/>
</dbReference>
<protein>
    <recommendedName>
        <fullName evidence="3">Spore coat protein CotO</fullName>
    </recommendedName>
</protein>
<evidence type="ECO:0008006" key="3">
    <source>
        <dbReference type="Google" id="ProtNLM"/>
    </source>
</evidence>
<gene>
    <name evidence="1" type="ORF">BTO30_02610</name>
</gene>
<proteinExistence type="predicted"/>